<accession>A0A4U1L3W5</accession>
<reference evidence="2 3" key="1">
    <citation type="submission" date="2019-04" db="EMBL/GenBank/DDBJ databases">
        <authorList>
            <person name="Yang Y."/>
            <person name="Wei D."/>
        </authorList>
    </citation>
    <scope>NUCLEOTIDE SEQUENCE [LARGE SCALE GENOMIC DNA]</scope>
    <source>
        <strain evidence="2 3">L-1-4w-11</strain>
    </source>
</reference>
<gene>
    <name evidence="2" type="ORF">FBR43_13050</name>
</gene>
<evidence type="ECO:0000313" key="2">
    <source>
        <dbReference type="EMBL" id="TKD51579.1"/>
    </source>
</evidence>
<proteinExistence type="predicted"/>
<evidence type="ECO:0000313" key="3">
    <source>
        <dbReference type="Proteomes" id="UP000309138"/>
    </source>
</evidence>
<dbReference type="Proteomes" id="UP000309138">
    <property type="component" value="Unassembled WGS sequence"/>
</dbReference>
<dbReference type="Gene3D" id="2.60.120.620">
    <property type="entry name" value="q2cbj1_9rhob like domain"/>
    <property type="match status" value="1"/>
</dbReference>
<name>A0A4U1L3W5_9SPHN</name>
<keyword evidence="3" id="KW-1185">Reference proteome</keyword>
<feature type="domain" description="Fe2OG dioxygenase" evidence="1">
    <location>
        <begin position="95"/>
        <end position="199"/>
    </location>
</feature>
<comment type="caution">
    <text evidence="2">The sequence shown here is derived from an EMBL/GenBank/DDBJ whole genome shotgun (WGS) entry which is preliminary data.</text>
</comment>
<dbReference type="AlphaFoldDB" id="A0A4U1L3W5"/>
<dbReference type="InterPro" id="IPR044862">
    <property type="entry name" value="Pro_4_hyd_alph_FE2OG_OXY"/>
</dbReference>
<sequence>MLEIGQSETLLPADSTAWRAAFAKQRALVLRDAIPVDLMRKLTMLIGRSHFVSNRIDGLGHREIESPPVAGKAIDLLLSRSSLFRWLEHTTGCESIMRVGGAIARTWPNSEDHLDWHDDLNTPESSSRRLAITIALDELEYEGGLFELRNVGSSDPLFSFKHDRLGTAVIFEISGRLEHRVAPLISGGPRLVYAGWFVG</sequence>
<dbReference type="Pfam" id="PF13640">
    <property type="entry name" value="2OG-FeII_Oxy_3"/>
    <property type="match status" value="1"/>
</dbReference>
<evidence type="ECO:0000259" key="1">
    <source>
        <dbReference type="PROSITE" id="PS51471"/>
    </source>
</evidence>
<dbReference type="OrthoDB" id="7555232at2"/>
<dbReference type="InterPro" id="IPR005123">
    <property type="entry name" value="Oxoglu/Fe-dep_dioxygenase_dom"/>
</dbReference>
<protein>
    <submittedName>
        <fullName evidence="2">2OG-Fe(II) oxygenase</fullName>
    </submittedName>
</protein>
<dbReference type="PROSITE" id="PS51471">
    <property type="entry name" value="FE2OG_OXY"/>
    <property type="match status" value="1"/>
</dbReference>
<dbReference type="RefSeq" id="WP_136943515.1">
    <property type="nucleotide sequence ID" value="NZ_SWKR01000002.1"/>
</dbReference>
<organism evidence="2 3">
    <name type="scientific">Sphingomonas baiyangensis</name>
    <dbReference type="NCBI Taxonomy" id="2572576"/>
    <lineage>
        <taxon>Bacteria</taxon>
        <taxon>Pseudomonadati</taxon>
        <taxon>Pseudomonadota</taxon>
        <taxon>Alphaproteobacteria</taxon>
        <taxon>Sphingomonadales</taxon>
        <taxon>Sphingomonadaceae</taxon>
        <taxon>Sphingomonas</taxon>
    </lineage>
</organism>
<dbReference type="EMBL" id="SWKR01000002">
    <property type="protein sequence ID" value="TKD51579.1"/>
    <property type="molecule type" value="Genomic_DNA"/>
</dbReference>